<evidence type="ECO:0000256" key="7">
    <source>
        <dbReference type="ARBA" id="ARBA00044229"/>
    </source>
</evidence>
<evidence type="ECO:0000259" key="11">
    <source>
        <dbReference type="Pfam" id="PF00483"/>
    </source>
</evidence>
<evidence type="ECO:0000313" key="13">
    <source>
        <dbReference type="EMBL" id="KAL3268970.1"/>
    </source>
</evidence>
<dbReference type="Gene3D" id="2.160.10.10">
    <property type="entry name" value="Hexapeptide repeat proteins"/>
    <property type="match status" value="1"/>
</dbReference>
<feature type="domain" description="Nucleotidyl transferase" evidence="11">
    <location>
        <begin position="9"/>
        <end position="141"/>
    </location>
</feature>
<evidence type="ECO:0000256" key="3">
    <source>
        <dbReference type="ARBA" id="ARBA00022490"/>
    </source>
</evidence>
<dbReference type="GO" id="GO:0005829">
    <property type="term" value="C:cytosol"/>
    <property type="evidence" value="ECO:0007669"/>
    <property type="project" value="UniProtKB-SubCell"/>
</dbReference>
<evidence type="ECO:0000256" key="2">
    <source>
        <dbReference type="ARBA" id="ARBA00007878"/>
    </source>
</evidence>
<protein>
    <recommendedName>
        <fullName evidence="6">Translation initiation factor eIF2B subunit gamma</fullName>
    </recommendedName>
    <alternativeName>
        <fullName evidence="7">eIF2B GDP-GTP exchange factor subunit gamma</fullName>
    </alternativeName>
</protein>
<evidence type="ECO:0000256" key="1">
    <source>
        <dbReference type="ARBA" id="ARBA00004514"/>
    </source>
</evidence>
<dbReference type="InterPro" id="IPR005835">
    <property type="entry name" value="NTP_transferase_dom"/>
</dbReference>
<keyword evidence="5" id="KW-0648">Protein biosynthesis</keyword>
<dbReference type="InterPro" id="IPR056818">
    <property type="entry name" value="GlmU/GlgC-like_hexapep"/>
</dbReference>
<dbReference type="PANTHER" id="PTHR45989:SF1">
    <property type="entry name" value="TRANSLATION INITIATION FACTOR EIF-2B SUBUNIT GAMMA"/>
    <property type="match status" value="1"/>
</dbReference>
<dbReference type="GO" id="GO:0003743">
    <property type="term" value="F:translation initiation factor activity"/>
    <property type="evidence" value="ECO:0007669"/>
    <property type="project" value="UniProtKB-KW"/>
</dbReference>
<dbReference type="Pfam" id="PF00483">
    <property type="entry name" value="NTP_transferase"/>
    <property type="match status" value="1"/>
</dbReference>
<dbReference type="AlphaFoldDB" id="A0ABD2MRX1"/>
<evidence type="ECO:0000259" key="12">
    <source>
        <dbReference type="Pfam" id="PF24894"/>
    </source>
</evidence>
<reference evidence="13 14" key="1">
    <citation type="journal article" date="2021" name="BMC Biol.">
        <title>Horizontally acquired antibacterial genes associated with adaptive radiation of ladybird beetles.</title>
        <authorList>
            <person name="Li H.S."/>
            <person name="Tang X.F."/>
            <person name="Huang Y.H."/>
            <person name="Xu Z.Y."/>
            <person name="Chen M.L."/>
            <person name="Du X.Y."/>
            <person name="Qiu B.Y."/>
            <person name="Chen P.T."/>
            <person name="Zhang W."/>
            <person name="Slipinski A."/>
            <person name="Escalona H.E."/>
            <person name="Waterhouse R.M."/>
            <person name="Zwick A."/>
            <person name="Pang H."/>
        </authorList>
    </citation>
    <scope>NUCLEOTIDE SEQUENCE [LARGE SCALE GENOMIC DNA]</scope>
    <source>
        <tissue evidence="13">Whole body of male adult</tissue>
    </source>
</reference>
<dbReference type="SUPFAM" id="SSF53448">
    <property type="entry name" value="Nucleotide-diphospho-sugar transferases"/>
    <property type="match status" value="1"/>
</dbReference>
<keyword evidence="4" id="KW-0396">Initiation factor</keyword>
<comment type="similarity">
    <text evidence="2">Belongs to the eIF-2B gamma/epsilon subunits family.</text>
</comment>
<evidence type="ECO:0000256" key="4">
    <source>
        <dbReference type="ARBA" id="ARBA00022540"/>
    </source>
</evidence>
<comment type="subunit">
    <text evidence="9">Component of the translation initiation factor 2B (eIF2B) complex which is a heterodecamer of two sets of five different subunits: alpha, beta, gamma, delta and epsilon. Subunits alpha, beta and delta comprise a regulatory subcomplex and subunits epsilon and gamma comprise a catalytic subcomplex. Within the complex, the hexameric regulatory complex resides at the center, with the two heterodimeric catalytic subcomplexes bound on opposite sides.</text>
</comment>
<evidence type="ECO:0000256" key="6">
    <source>
        <dbReference type="ARBA" id="ARBA00044196"/>
    </source>
</evidence>
<dbReference type="PANTHER" id="PTHR45989">
    <property type="entry name" value="TRANSLATION INITIATION FACTOR EIF-2B SUBUNIT GAMMA"/>
    <property type="match status" value="1"/>
</dbReference>
<organism evidence="13 14">
    <name type="scientific">Cryptolaemus montrouzieri</name>
    <dbReference type="NCBI Taxonomy" id="559131"/>
    <lineage>
        <taxon>Eukaryota</taxon>
        <taxon>Metazoa</taxon>
        <taxon>Ecdysozoa</taxon>
        <taxon>Arthropoda</taxon>
        <taxon>Hexapoda</taxon>
        <taxon>Insecta</taxon>
        <taxon>Pterygota</taxon>
        <taxon>Neoptera</taxon>
        <taxon>Endopterygota</taxon>
        <taxon>Coleoptera</taxon>
        <taxon>Polyphaga</taxon>
        <taxon>Cucujiformia</taxon>
        <taxon>Coccinelloidea</taxon>
        <taxon>Coccinellidae</taxon>
        <taxon>Scymninae</taxon>
        <taxon>Scymnini</taxon>
        <taxon>Cryptolaemus</taxon>
    </lineage>
</organism>
<dbReference type="Gene3D" id="3.90.550.10">
    <property type="entry name" value="Spore Coat Polysaccharide Biosynthesis Protein SpsA, Chain A"/>
    <property type="match status" value="1"/>
</dbReference>
<dbReference type="Pfam" id="PF24894">
    <property type="entry name" value="Hexapep_GlmU"/>
    <property type="match status" value="1"/>
</dbReference>
<accession>A0ABD2MRX1</accession>
<evidence type="ECO:0000256" key="9">
    <source>
        <dbReference type="ARBA" id="ARBA00046432"/>
    </source>
</evidence>
<sequence>MTLQVEFQAVVLAAGKGSRMPEITSGKPKCLLPVGPKPLIWYPLYKLQISGFTECIVIVLENQKLEIQGAIEKCCLKIKIEYQAIPGNEDLGTADSLRLIHDKLHSNVLVIPCDLVTDVNMKDVVDIFRKHNASIASLFLQPQNYGNLTIPGPKLKHKPASASDFENEVSLPKSLLKKHSNIKIFSMLVDSHVYIIRNWVIKYLKSKENISTLKGEFLPHIIRKQLSKLPKIGEINPSILNNEQNDDIFSFSKEGDLDLLIRSISTFNDHVGDLKSTYHEDSIRCFACISEYGTFGVRVNTLPMYCLINEKIIENWNKIAPNEELLFNSSKAETKSTQVDNKCIVWEGAMLNERTSFKNSIIGPNVEVDRFSRVFNCILMKNVILKERVALENCIVSDNAVVDFGSQLKSCLVGSNHNVPEQSNFSNEVLIDSDHHRPSKVLLNNKKSDFFTFKSEEDLLKYITDKVSKNTNSVFAKSLEKISSMIKNSNTSKTPSDDGDDPNMTSSDI</sequence>
<keyword evidence="14" id="KW-1185">Reference proteome</keyword>
<dbReference type="EMBL" id="JABFTP020000021">
    <property type="protein sequence ID" value="KAL3268970.1"/>
    <property type="molecule type" value="Genomic_DNA"/>
</dbReference>
<proteinExistence type="inferred from homology"/>
<name>A0ABD2MRX1_9CUCU</name>
<gene>
    <name evidence="13" type="ORF">HHI36_008056</name>
</gene>
<comment type="subcellular location">
    <subcellularLocation>
        <location evidence="1">Cytoplasm</location>
        <location evidence="1">Cytosol</location>
    </subcellularLocation>
</comment>
<keyword evidence="3" id="KW-0963">Cytoplasm</keyword>
<dbReference type="Proteomes" id="UP001516400">
    <property type="component" value="Unassembled WGS sequence"/>
</dbReference>
<dbReference type="InterPro" id="IPR051960">
    <property type="entry name" value="eIF2B_gamma"/>
</dbReference>
<evidence type="ECO:0000256" key="8">
    <source>
        <dbReference type="ARBA" id="ARBA00045373"/>
    </source>
</evidence>
<evidence type="ECO:0000313" key="14">
    <source>
        <dbReference type="Proteomes" id="UP001516400"/>
    </source>
</evidence>
<comment type="caution">
    <text evidence="13">The sequence shown here is derived from an EMBL/GenBank/DDBJ whole genome shotgun (WGS) entry which is preliminary data.</text>
</comment>
<feature type="region of interest" description="Disordered" evidence="10">
    <location>
        <begin position="486"/>
        <end position="509"/>
    </location>
</feature>
<feature type="domain" description="Glucose-1-phosphate adenylyltransferase/Bifunctional protein GlmU-like C-terminal hexapeptide" evidence="12">
    <location>
        <begin position="338"/>
        <end position="406"/>
    </location>
</feature>
<dbReference type="InterPro" id="IPR029044">
    <property type="entry name" value="Nucleotide-diphossugar_trans"/>
</dbReference>
<comment type="function">
    <text evidence="8">Acts as a component of the translation initiation factor 2B (eIF2B) complex, which catalyzes the exchange of GDP for GTP on the eukaryotic initiation factor 2 (eIF2) complex gamma subunit. Its guanine nucleotide exchange factor activity is repressed when bound to eIF2 complex phosphorylated on the alpha subunit, thereby limiting the amount of methionyl-initiator methionine tRNA available to the ribosome and consequently global translation is repressed.</text>
</comment>
<evidence type="ECO:0000256" key="10">
    <source>
        <dbReference type="SAM" id="MobiDB-lite"/>
    </source>
</evidence>
<evidence type="ECO:0000256" key="5">
    <source>
        <dbReference type="ARBA" id="ARBA00022917"/>
    </source>
</evidence>